<feature type="region of interest" description="Disordered" evidence="1">
    <location>
        <begin position="95"/>
        <end position="115"/>
    </location>
</feature>
<name>A0A6P5KNW2_PHACI</name>
<dbReference type="Proteomes" id="UP000515140">
    <property type="component" value="Unplaced"/>
</dbReference>
<dbReference type="RefSeq" id="XP_020846589.1">
    <property type="nucleotide sequence ID" value="XM_020990930.1"/>
</dbReference>
<reference evidence="3" key="1">
    <citation type="submission" date="2025-08" db="UniProtKB">
        <authorList>
            <consortium name="RefSeq"/>
        </authorList>
    </citation>
    <scope>IDENTIFICATION</scope>
    <source>
        <tissue evidence="3">Spleen</tissue>
    </source>
</reference>
<feature type="region of interest" description="Disordered" evidence="1">
    <location>
        <begin position="1"/>
        <end position="53"/>
    </location>
</feature>
<gene>
    <name evidence="3" type="primary">LOC110211545</name>
</gene>
<accession>A0A6P5KNW2</accession>
<organism evidence="2 3">
    <name type="scientific">Phascolarctos cinereus</name>
    <name type="common">Koala</name>
    <dbReference type="NCBI Taxonomy" id="38626"/>
    <lineage>
        <taxon>Eukaryota</taxon>
        <taxon>Metazoa</taxon>
        <taxon>Chordata</taxon>
        <taxon>Craniata</taxon>
        <taxon>Vertebrata</taxon>
        <taxon>Euteleostomi</taxon>
        <taxon>Mammalia</taxon>
        <taxon>Metatheria</taxon>
        <taxon>Diprotodontia</taxon>
        <taxon>Phascolarctidae</taxon>
        <taxon>Phascolarctos</taxon>
    </lineage>
</organism>
<evidence type="ECO:0000256" key="1">
    <source>
        <dbReference type="SAM" id="MobiDB-lite"/>
    </source>
</evidence>
<proteinExistence type="predicted"/>
<keyword evidence="2" id="KW-1185">Reference proteome</keyword>
<protein>
    <submittedName>
        <fullName evidence="3">Uncharacterized protein LOC110211545 isoform X2</fullName>
    </submittedName>
</protein>
<evidence type="ECO:0000313" key="3">
    <source>
        <dbReference type="RefSeq" id="XP_020846589.1"/>
    </source>
</evidence>
<sequence length="193" mass="20167">MRGGEGGSECPGRPALRSGQPAAPPTSAAAEPRGPGSGSITSGDGFSGRGDPGGMPGSVVCALDPLLGSSGGRVKVRVKFWAAGGICLPRQTDSPLAPLRPGNGSWAQTSRAGRGRVTDKEIEAERRSECPQELAMYTLSESWPAVLFGESPSNSYPYNAAKNKHSVLERMLEWESAISSMQILILTMGKQPL</sequence>
<dbReference type="AlphaFoldDB" id="A0A6P5KNW2"/>
<evidence type="ECO:0000313" key="2">
    <source>
        <dbReference type="Proteomes" id="UP000515140"/>
    </source>
</evidence>
<dbReference type="GeneID" id="110211545"/>